<dbReference type="SUPFAM" id="SSF55874">
    <property type="entry name" value="ATPase domain of HSP90 chaperone/DNA topoisomerase II/histidine kinase"/>
    <property type="match status" value="1"/>
</dbReference>
<dbReference type="CDD" id="cd00075">
    <property type="entry name" value="HATPase"/>
    <property type="match status" value="1"/>
</dbReference>
<dbReference type="InterPro" id="IPR004358">
    <property type="entry name" value="Sig_transdc_His_kin-like_C"/>
</dbReference>
<evidence type="ECO:0000256" key="11">
    <source>
        <dbReference type="SAM" id="MobiDB-lite"/>
    </source>
</evidence>
<dbReference type="Gene3D" id="3.30.565.10">
    <property type="entry name" value="Histidine kinase-like ATPase, C-terminal domain"/>
    <property type="match status" value="1"/>
</dbReference>
<evidence type="ECO:0000313" key="15">
    <source>
        <dbReference type="Proteomes" id="UP001595904"/>
    </source>
</evidence>
<dbReference type="SUPFAM" id="SSF47384">
    <property type="entry name" value="Homodimeric domain of signal transducing histidine kinase"/>
    <property type="match status" value="1"/>
</dbReference>
<accession>A0ABV8STX4</accession>
<feature type="transmembrane region" description="Helical" evidence="12">
    <location>
        <begin position="144"/>
        <end position="164"/>
    </location>
</feature>
<dbReference type="RefSeq" id="WP_380598618.1">
    <property type="nucleotide sequence ID" value="NZ_JBHSDU010000003.1"/>
</dbReference>
<name>A0ABV8STX4_9GAMM</name>
<dbReference type="PROSITE" id="PS50109">
    <property type="entry name" value="HIS_KIN"/>
    <property type="match status" value="1"/>
</dbReference>
<dbReference type="Pfam" id="PF02518">
    <property type="entry name" value="HATPase_c"/>
    <property type="match status" value="1"/>
</dbReference>
<proteinExistence type="predicted"/>
<dbReference type="InterPro" id="IPR003661">
    <property type="entry name" value="HisK_dim/P_dom"/>
</dbReference>
<dbReference type="PANTHER" id="PTHR45436:SF15">
    <property type="entry name" value="SENSOR HISTIDINE KINASE CUSS"/>
    <property type="match status" value="1"/>
</dbReference>
<evidence type="ECO:0000256" key="2">
    <source>
        <dbReference type="ARBA" id="ARBA00004141"/>
    </source>
</evidence>
<gene>
    <name evidence="14" type="ORF">ACFPN2_17075</name>
</gene>
<keyword evidence="15" id="KW-1185">Reference proteome</keyword>
<reference evidence="15" key="1">
    <citation type="journal article" date="2019" name="Int. J. Syst. Evol. Microbiol.">
        <title>The Global Catalogue of Microorganisms (GCM) 10K type strain sequencing project: providing services to taxonomists for standard genome sequencing and annotation.</title>
        <authorList>
            <consortium name="The Broad Institute Genomics Platform"/>
            <consortium name="The Broad Institute Genome Sequencing Center for Infectious Disease"/>
            <person name="Wu L."/>
            <person name="Ma J."/>
        </authorList>
    </citation>
    <scope>NUCLEOTIDE SEQUENCE [LARGE SCALE GENOMIC DNA]</scope>
    <source>
        <strain evidence="15">CGMCC 1.10759</strain>
    </source>
</reference>
<protein>
    <recommendedName>
        <fullName evidence="3">histidine kinase</fullName>
        <ecNumber evidence="3">2.7.13.3</ecNumber>
    </recommendedName>
</protein>
<dbReference type="PRINTS" id="PR00344">
    <property type="entry name" value="BCTRLSENSOR"/>
</dbReference>
<comment type="catalytic activity">
    <reaction evidence="1">
        <text>ATP + protein L-histidine = ADP + protein N-phospho-L-histidine.</text>
        <dbReference type="EC" id="2.7.13.3"/>
    </reaction>
</comment>
<evidence type="ECO:0000259" key="13">
    <source>
        <dbReference type="PROSITE" id="PS50109"/>
    </source>
</evidence>
<keyword evidence="7" id="KW-0418">Kinase</keyword>
<keyword evidence="8 12" id="KW-1133">Transmembrane helix</keyword>
<evidence type="ECO:0000256" key="12">
    <source>
        <dbReference type="SAM" id="Phobius"/>
    </source>
</evidence>
<dbReference type="GO" id="GO:0005524">
    <property type="term" value="F:ATP binding"/>
    <property type="evidence" value="ECO:0007669"/>
    <property type="project" value="UniProtKB-KW"/>
</dbReference>
<dbReference type="Proteomes" id="UP001595904">
    <property type="component" value="Unassembled WGS sequence"/>
</dbReference>
<keyword evidence="5" id="KW-0808">Transferase</keyword>
<dbReference type="PANTHER" id="PTHR45436">
    <property type="entry name" value="SENSOR HISTIDINE KINASE YKOH"/>
    <property type="match status" value="1"/>
</dbReference>
<evidence type="ECO:0000256" key="5">
    <source>
        <dbReference type="ARBA" id="ARBA00022679"/>
    </source>
</evidence>
<dbReference type="InterPro" id="IPR050428">
    <property type="entry name" value="TCS_sensor_his_kinase"/>
</dbReference>
<evidence type="ECO:0000256" key="7">
    <source>
        <dbReference type="ARBA" id="ARBA00022777"/>
    </source>
</evidence>
<evidence type="ECO:0000256" key="1">
    <source>
        <dbReference type="ARBA" id="ARBA00000085"/>
    </source>
</evidence>
<comment type="caution">
    <text evidence="14">The sequence shown here is derived from an EMBL/GenBank/DDBJ whole genome shotgun (WGS) entry which is preliminary data.</text>
</comment>
<evidence type="ECO:0000256" key="8">
    <source>
        <dbReference type="ARBA" id="ARBA00022989"/>
    </source>
</evidence>
<dbReference type="InterPro" id="IPR005467">
    <property type="entry name" value="His_kinase_dom"/>
</dbReference>
<evidence type="ECO:0000256" key="10">
    <source>
        <dbReference type="ARBA" id="ARBA00023136"/>
    </source>
</evidence>
<dbReference type="InterPro" id="IPR036097">
    <property type="entry name" value="HisK_dim/P_sf"/>
</dbReference>
<evidence type="ECO:0000256" key="3">
    <source>
        <dbReference type="ARBA" id="ARBA00012438"/>
    </source>
</evidence>
<evidence type="ECO:0000313" key="14">
    <source>
        <dbReference type="EMBL" id="MFC4310810.1"/>
    </source>
</evidence>
<dbReference type="SMART" id="SM00388">
    <property type="entry name" value="HisKA"/>
    <property type="match status" value="1"/>
</dbReference>
<organism evidence="14 15">
    <name type="scientific">Steroidobacter flavus</name>
    <dbReference type="NCBI Taxonomy" id="1842136"/>
    <lineage>
        <taxon>Bacteria</taxon>
        <taxon>Pseudomonadati</taxon>
        <taxon>Pseudomonadota</taxon>
        <taxon>Gammaproteobacteria</taxon>
        <taxon>Steroidobacterales</taxon>
        <taxon>Steroidobacteraceae</taxon>
        <taxon>Steroidobacter</taxon>
    </lineage>
</organism>
<keyword evidence="14" id="KW-0547">Nucleotide-binding</keyword>
<dbReference type="InterPro" id="IPR036890">
    <property type="entry name" value="HATPase_C_sf"/>
</dbReference>
<feature type="domain" description="Histidine kinase" evidence="13">
    <location>
        <begin position="227"/>
        <end position="440"/>
    </location>
</feature>
<sequence length="475" mass="52682">MSKDSLRKQLMTWLMPLYVVAAIVAATVTYHVYGNMVSVFMDNQLRLFADSHAGASGSAPALRPLTRHNVVEKGDMFVQIWDRSNRLVATSWPELDLKRQTAQGFHDVTIGESRWRVYTLQSPDRTVQSAQSLQFRRHLVKSQAFQVALPVLLMIPISGCFLWFGMRPAVRRLELISRAAAQQDEHRLTELPVEHAPCEIKPLVMAVNTLLARLRNAFMAQRRFVQDAAHELRTPITAMSLQLENLKSRMPDASSAEQLTQLEAGLARTKRLVEQLLRLARQESPRPTDPPVAIQLDGMLKSSIADFMALADKRKIDLGYAADIDATVHANEDELRSLIHNLLDNALRYTPPGGIVDVTLHRDTGVVTVEIADNGTGIPAELLPRVFDRFFRIEGAETEGSGLGLAIAKNAADRNRCGLELMNRVDGSGLVAKMRFEAATVIVQPSAKPAVVEQEETSAPPELADETQPPNIARV</sequence>
<keyword evidence="9" id="KW-0902">Two-component regulatory system</keyword>
<feature type="region of interest" description="Disordered" evidence="11">
    <location>
        <begin position="448"/>
        <end position="475"/>
    </location>
</feature>
<dbReference type="Gene3D" id="1.10.287.130">
    <property type="match status" value="1"/>
</dbReference>
<keyword evidence="14" id="KW-0067">ATP-binding</keyword>
<dbReference type="EMBL" id="JBHSDU010000003">
    <property type="protein sequence ID" value="MFC4310810.1"/>
    <property type="molecule type" value="Genomic_DNA"/>
</dbReference>
<keyword evidence="4" id="KW-0597">Phosphoprotein</keyword>
<evidence type="ECO:0000256" key="4">
    <source>
        <dbReference type="ARBA" id="ARBA00022553"/>
    </source>
</evidence>
<dbReference type="SMART" id="SM00387">
    <property type="entry name" value="HATPase_c"/>
    <property type="match status" value="1"/>
</dbReference>
<dbReference type="EC" id="2.7.13.3" evidence="3"/>
<comment type="subcellular location">
    <subcellularLocation>
        <location evidence="2">Membrane</location>
        <topology evidence="2">Multi-pass membrane protein</topology>
    </subcellularLocation>
</comment>
<feature type="transmembrane region" description="Helical" evidence="12">
    <location>
        <begin position="12"/>
        <end position="33"/>
    </location>
</feature>
<keyword evidence="6 12" id="KW-0812">Transmembrane</keyword>
<keyword evidence="10 12" id="KW-0472">Membrane</keyword>
<dbReference type="Pfam" id="PF00512">
    <property type="entry name" value="HisKA"/>
    <property type="match status" value="1"/>
</dbReference>
<dbReference type="CDD" id="cd00082">
    <property type="entry name" value="HisKA"/>
    <property type="match status" value="1"/>
</dbReference>
<dbReference type="InterPro" id="IPR003594">
    <property type="entry name" value="HATPase_dom"/>
</dbReference>
<evidence type="ECO:0000256" key="9">
    <source>
        <dbReference type="ARBA" id="ARBA00023012"/>
    </source>
</evidence>
<evidence type="ECO:0000256" key="6">
    <source>
        <dbReference type="ARBA" id="ARBA00022692"/>
    </source>
</evidence>